<dbReference type="Pfam" id="PF24932">
    <property type="entry name" value="UBA_NBR1_C"/>
    <property type="match status" value="2"/>
</dbReference>
<evidence type="ECO:0000256" key="8">
    <source>
        <dbReference type="ARBA" id="ARBA00022833"/>
    </source>
</evidence>
<dbReference type="InterPro" id="IPR043145">
    <property type="entry name" value="Znf_ZZ_sf"/>
</dbReference>
<feature type="domain" description="ZZ-type" evidence="15">
    <location>
        <begin position="369"/>
        <end position="419"/>
    </location>
</feature>
<dbReference type="AlphaFoldDB" id="A0AAV2EY21"/>
<dbReference type="SUPFAM" id="SSF46934">
    <property type="entry name" value="UBA-like"/>
    <property type="match status" value="1"/>
</dbReference>
<keyword evidence="4" id="KW-0813">Transport</keyword>
<dbReference type="SUPFAM" id="SSF54277">
    <property type="entry name" value="CAD &amp; PB1 domains"/>
    <property type="match status" value="1"/>
</dbReference>
<evidence type="ECO:0000256" key="2">
    <source>
        <dbReference type="ARBA" id="ARBA00004419"/>
    </source>
</evidence>
<evidence type="ECO:0000256" key="10">
    <source>
        <dbReference type="ARBA" id="ARBA00023006"/>
    </source>
</evidence>
<dbReference type="PANTHER" id="PTHR20930:SF0">
    <property type="entry name" value="PROTEIN ILRUN"/>
    <property type="match status" value="1"/>
</dbReference>
<gene>
    <name evidence="17" type="ORF">LTRI10_LOCUS31371</name>
</gene>
<keyword evidence="8" id="KW-0862">Zinc</keyword>
<evidence type="ECO:0000256" key="3">
    <source>
        <dbReference type="ARBA" id="ARBA00011726"/>
    </source>
</evidence>
<dbReference type="GO" id="GO:0015031">
    <property type="term" value="P:protein transport"/>
    <property type="evidence" value="ECO:0007669"/>
    <property type="project" value="UniProtKB-KW"/>
</dbReference>
<dbReference type="Gene3D" id="3.30.60.90">
    <property type="match status" value="1"/>
</dbReference>
<evidence type="ECO:0000313" key="17">
    <source>
        <dbReference type="EMBL" id="CAL1390597.1"/>
    </source>
</evidence>
<protein>
    <recommendedName>
        <fullName evidence="19">Protein NBR1 homolog</fullName>
    </recommendedName>
</protein>
<comment type="subunit">
    <text evidence="3">Homodimers and heterodimers.</text>
</comment>
<evidence type="ECO:0000256" key="11">
    <source>
        <dbReference type="ARBA" id="ARBA00023329"/>
    </source>
</evidence>
<dbReference type="CDD" id="cd14319">
    <property type="entry name" value="UBA_NBR1"/>
    <property type="match status" value="1"/>
</dbReference>
<dbReference type="CDD" id="cd14947">
    <property type="entry name" value="NBR1_like"/>
    <property type="match status" value="1"/>
</dbReference>
<keyword evidence="11" id="KW-0968">Cytoplasmic vesicle</keyword>
<dbReference type="Pfam" id="PF00569">
    <property type="entry name" value="ZZ"/>
    <property type="match status" value="1"/>
</dbReference>
<dbReference type="InterPro" id="IPR056893">
    <property type="entry name" value="UBA_Nbr1_C"/>
</dbReference>
<dbReference type="FunFam" id="2.60.40.10:FF:000199">
    <property type="entry name" value="next to BRCA1 gene 1 protein-like"/>
    <property type="match status" value="1"/>
</dbReference>
<feature type="region of interest" description="Disordered" evidence="13">
    <location>
        <begin position="219"/>
        <end position="313"/>
    </location>
</feature>
<evidence type="ECO:0000256" key="1">
    <source>
        <dbReference type="ARBA" id="ARBA00004116"/>
    </source>
</evidence>
<feature type="region of interest" description="Disordered" evidence="13">
    <location>
        <begin position="670"/>
        <end position="698"/>
    </location>
</feature>
<dbReference type="InterPro" id="IPR015940">
    <property type="entry name" value="UBA"/>
</dbReference>
<feature type="compositionally biased region" description="Low complexity" evidence="13">
    <location>
        <begin position="670"/>
        <end position="687"/>
    </location>
</feature>
<keyword evidence="6" id="KW-0479">Metal-binding</keyword>
<dbReference type="GO" id="GO:0006914">
    <property type="term" value="P:autophagy"/>
    <property type="evidence" value="ECO:0007669"/>
    <property type="project" value="UniProtKB-KW"/>
</dbReference>
<proteinExistence type="predicted"/>
<evidence type="ECO:0008006" key="19">
    <source>
        <dbReference type="Google" id="ProtNLM"/>
    </source>
</evidence>
<evidence type="ECO:0000256" key="13">
    <source>
        <dbReference type="SAM" id="MobiDB-lite"/>
    </source>
</evidence>
<evidence type="ECO:0000259" key="15">
    <source>
        <dbReference type="PROSITE" id="PS50135"/>
    </source>
</evidence>
<evidence type="ECO:0000259" key="14">
    <source>
        <dbReference type="PROSITE" id="PS50030"/>
    </source>
</evidence>
<feature type="domain" description="PB1" evidence="16">
    <location>
        <begin position="4"/>
        <end position="87"/>
    </location>
</feature>
<name>A0AAV2EY21_9ROSI</name>
<evidence type="ECO:0000256" key="12">
    <source>
        <dbReference type="PROSITE-ProRule" id="PRU00228"/>
    </source>
</evidence>
<dbReference type="Pfam" id="PF00564">
    <property type="entry name" value="PB1"/>
    <property type="match status" value="1"/>
</dbReference>
<feature type="compositionally biased region" description="Polar residues" evidence="13">
    <location>
        <begin position="219"/>
        <end position="231"/>
    </location>
</feature>
<dbReference type="SMART" id="SM00666">
    <property type="entry name" value="PB1"/>
    <property type="match status" value="1"/>
</dbReference>
<dbReference type="Gene3D" id="3.10.20.90">
    <property type="entry name" value="Phosphatidylinositol 3-kinase Catalytic Subunit, Chain A, domain 1"/>
    <property type="match status" value="1"/>
</dbReference>
<dbReference type="InterPro" id="IPR032350">
    <property type="entry name" value="Nbr1_FW"/>
</dbReference>
<keyword evidence="5" id="KW-0926">Vacuole</keyword>
<evidence type="ECO:0000256" key="6">
    <source>
        <dbReference type="ARBA" id="ARBA00022723"/>
    </source>
</evidence>
<feature type="region of interest" description="Disordered" evidence="13">
    <location>
        <begin position="99"/>
        <end position="121"/>
    </location>
</feature>
<dbReference type="InterPro" id="IPR013783">
    <property type="entry name" value="Ig-like_fold"/>
</dbReference>
<dbReference type="GO" id="GO:0008270">
    <property type="term" value="F:zinc ion binding"/>
    <property type="evidence" value="ECO:0007669"/>
    <property type="project" value="UniProtKB-KW"/>
</dbReference>
<comment type="subcellular location">
    <subcellularLocation>
        <location evidence="2">Cytoplasmic vesicle</location>
        <location evidence="2">Autophagosome</location>
    </subcellularLocation>
    <subcellularLocation>
        <location evidence="1">Vacuole</location>
    </subcellularLocation>
</comment>
<dbReference type="PROSITE" id="PS50135">
    <property type="entry name" value="ZF_ZZ_2"/>
    <property type="match status" value="1"/>
</dbReference>
<keyword evidence="7 12" id="KW-0863">Zinc-finger</keyword>
<keyword evidence="10" id="KW-0072">Autophagy</keyword>
<organism evidence="17 18">
    <name type="scientific">Linum trigynum</name>
    <dbReference type="NCBI Taxonomy" id="586398"/>
    <lineage>
        <taxon>Eukaryota</taxon>
        <taxon>Viridiplantae</taxon>
        <taxon>Streptophyta</taxon>
        <taxon>Embryophyta</taxon>
        <taxon>Tracheophyta</taxon>
        <taxon>Spermatophyta</taxon>
        <taxon>Magnoliopsida</taxon>
        <taxon>eudicotyledons</taxon>
        <taxon>Gunneridae</taxon>
        <taxon>Pentapetalae</taxon>
        <taxon>rosids</taxon>
        <taxon>fabids</taxon>
        <taxon>Malpighiales</taxon>
        <taxon>Linaceae</taxon>
        <taxon>Linum</taxon>
    </lineage>
</organism>
<dbReference type="PROSITE" id="PS51745">
    <property type="entry name" value="PB1"/>
    <property type="match status" value="1"/>
</dbReference>
<dbReference type="Gene3D" id="1.10.8.10">
    <property type="entry name" value="DNA helicase RuvA subunit, C-terminal domain"/>
    <property type="match status" value="2"/>
</dbReference>
<accession>A0AAV2EY21</accession>
<evidence type="ECO:0000256" key="9">
    <source>
        <dbReference type="ARBA" id="ARBA00022927"/>
    </source>
</evidence>
<dbReference type="GO" id="GO:0005776">
    <property type="term" value="C:autophagosome"/>
    <property type="evidence" value="ECO:0007669"/>
    <property type="project" value="UniProtKB-SubCell"/>
</dbReference>
<dbReference type="InterPro" id="IPR000433">
    <property type="entry name" value="Znf_ZZ"/>
</dbReference>
<dbReference type="GO" id="GO:0031410">
    <property type="term" value="C:cytoplasmic vesicle"/>
    <property type="evidence" value="ECO:0007669"/>
    <property type="project" value="UniProtKB-KW"/>
</dbReference>
<dbReference type="InterPro" id="IPR000270">
    <property type="entry name" value="PB1_dom"/>
</dbReference>
<keyword evidence="18" id="KW-1185">Reference proteome</keyword>
<dbReference type="SMART" id="SM00291">
    <property type="entry name" value="ZnF_ZZ"/>
    <property type="match status" value="1"/>
</dbReference>
<evidence type="ECO:0000313" key="18">
    <source>
        <dbReference type="Proteomes" id="UP001497516"/>
    </source>
</evidence>
<keyword evidence="9" id="KW-0653">Protein transport</keyword>
<dbReference type="PANTHER" id="PTHR20930">
    <property type="entry name" value="OVARIAN CARCINOMA ANTIGEN CA125-RELATED"/>
    <property type="match status" value="1"/>
</dbReference>
<dbReference type="Proteomes" id="UP001497516">
    <property type="component" value="Chromosome 5"/>
</dbReference>
<reference evidence="17 18" key="1">
    <citation type="submission" date="2024-04" db="EMBL/GenBank/DDBJ databases">
        <authorList>
            <person name="Fracassetti M."/>
        </authorList>
    </citation>
    <scope>NUCLEOTIDE SEQUENCE [LARGE SCALE GENOMIC DNA]</scope>
</reference>
<dbReference type="InterPro" id="IPR053793">
    <property type="entry name" value="PB1-like"/>
</dbReference>
<dbReference type="Gene3D" id="2.60.40.10">
    <property type="entry name" value="Immunoglobulins"/>
    <property type="match status" value="1"/>
</dbReference>
<dbReference type="Pfam" id="PF16158">
    <property type="entry name" value="N_BRCA1_IG"/>
    <property type="match status" value="1"/>
</dbReference>
<evidence type="ECO:0000256" key="7">
    <source>
        <dbReference type="ARBA" id="ARBA00022771"/>
    </source>
</evidence>
<feature type="domain" description="UBA" evidence="14">
    <location>
        <begin position="733"/>
        <end position="786"/>
    </location>
</feature>
<evidence type="ECO:0000256" key="5">
    <source>
        <dbReference type="ARBA" id="ARBA00022554"/>
    </source>
</evidence>
<dbReference type="InterPro" id="IPR009060">
    <property type="entry name" value="UBA-like_sf"/>
</dbReference>
<dbReference type="SUPFAM" id="SSF57850">
    <property type="entry name" value="RING/U-box"/>
    <property type="match status" value="1"/>
</dbReference>
<dbReference type="EMBL" id="OZ034818">
    <property type="protein sequence ID" value="CAL1390597.1"/>
    <property type="molecule type" value="Genomic_DNA"/>
</dbReference>
<evidence type="ECO:0000256" key="4">
    <source>
        <dbReference type="ARBA" id="ARBA00022448"/>
    </source>
</evidence>
<evidence type="ECO:0000259" key="16">
    <source>
        <dbReference type="PROSITE" id="PS51745"/>
    </source>
</evidence>
<sequence>MESTLVIKVRYADTLRRFNAVIREDGQLALNLEGLRAKVLGLFNFPPDAVIGLTYVDEDGDVVTLVDDSDLQDVTRQNLKFLRVDVSLKTEKDASSYAASSCSSTPLRSPATERPSTPNVGGSVADVLKTLQPALSALPPTVAEAVAKFSTDFASKAAASGAQFKIDVKEVSKSAQQPLYEALSKMSLDLASNAGSSSAPVLTDLVDSLSKIGLSYISTPQEPKTNATPQTKDAGVATAPSAVPDASRGGGMQEDLAESSARTRGVSRPSKPVSSAPVDLNREPPIDSSPLVESSSQNKASEKKAKEPSAGVHVPTDTVNPWGSSCPFSGVGLFDSSYTLPHPLPPHFKPFKPSKRSHSRSDGMVGLFHRGVQCDGCGIHPIAGPRYKSTVKENYDLCCMCFAQMGNETDYVKMDKPATYRHLRSFRGSNCPASPWTCPVPPVRPITKQGGSVQPRLDSRFVLDVNVVDGTVLAPSTPFTKIWRLRNNGNLVWPKGTQLVWIGGDRFNHTDSSELEIAANGLPVDAELDVAIDFTSPAKPGRYISYWRLVSPSGTKFGQRIWVLIHVDASLKVASGASLQGLNLNLPPVSVAASDSSQTVVDATSKPAGSSALPSEVAATHMFDQLAKSEQEKNFPVNDALLVGNHPSASETKSSSSYLPYPMIDLSDAAAGPSSSISKPSAPAAIGMPKPTAEQEDKNVEDAVEESLLKELEEMGFKQVNLNKEILRMNEYDLDQSLDDLCGVAEWDPILEELKEMGFCDNEVNKKLLKKNNGSIKRVVMDLLTGEKA</sequence>
<dbReference type="PROSITE" id="PS50030">
    <property type="entry name" value="UBA"/>
    <property type="match status" value="1"/>
</dbReference>
<dbReference type="FunFam" id="1.10.8.10:FF:000085">
    <property type="entry name" value="protein NBR1 homolog"/>
    <property type="match status" value="1"/>
</dbReference>